<feature type="chain" id="PRO_5046988210" evidence="1">
    <location>
        <begin position="28"/>
        <end position="319"/>
    </location>
</feature>
<proteinExistence type="predicted"/>
<organism evidence="2 3">
    <name type="scientific">Streptacidiphilus alkalitolerans</name>
    <dbReference type="NCBI Taxonomy" id="3342712"/>
    <lineage>
        <taxon>Bacteria</taxon>
        <taxon>Bacillati</taxon>
        <taxon>Actinomycetota</taxon>
        <taxon>Actinomycetes</taxon>
        <taxon>Kitasatosporales</taxon>
        <taxon>Streptomycetaceae</taxon>
        <taxon>Streptacidiphilus</taxon>
    </lineage>
</organism>
<sequence>MKANLRSGRLRVLAAAAAAGAMGVALAGAQPAAASASYPVNYNFATGVLAGALTPTVAPPGANNWSCRPSAAHPYPVILVNGTFGNMHDNWAGASPLLANNGYCVFAFNYGGSSPTAILQGTGDIAVSAGQLSAFVDQVTAATGTSKVDLVGHSQGGMMPRYYLKNLGGAAKVDKLVALAPSNNGTTLDGITELGRQLNLIDPINGLLNGPCAACVEQEEGSPFLTALNAGGETVPGVQYTVIESVDDEVVTPYTNAFLPAAPNVTNILLQNQCLLDGTDHLEIAADPIALADVLNALDPAHRRSVPCEVVLPVTGPLL</sequence>
<accession>A0ABV6X2E4</accession>
<comment type="caution">
    <text evidence="2">The sequence shown here is derived from an EMBL/GenBank/DDBJ whole genome shotgun (WGS) entry which is preliminary data.</text>
</comment>
<reference evidence="2 3" key="1">
    <citation type="submission" date="2024-09" db="EMBL/GenBank/DDBJ databases">
        <authorList>
            <person name="Lee S.D."/>
        </authorList>
    </citation>
    <scope>NUCLEOTIDE SEQUENCE [LARGE SCALE GENOMIC DNA]</scope>
    <source>
        <strain evidence="2 3">N1-3</strain>
    </source>
</reference>
<dbReference type="SUPFAM" id="SSF53474">
    <property type="entry name" value="alpha/beta-Hydrolases"/>
    <property type="match status" value="1"/>
</dbReference>
<dbReference type="Proteomes" id="UP001592530">
    <property type="component" value="Unassembled WGS sequence"/>
</dbReference>
<evidence type="ECO:0000313" key="3">
    <source>
        <dbReference type="Proteomes" id="UP001592530"/>
    </source>
</evidence>
<keyword evidence="1" id="KW-0732">Signal</keyword>
<feature type="signal peptide" evidence="1">
    <location>
        <begin position="1"/>
        <end position="27"/>
    </location>
</feature>
<dbReference type="Pfam" id="PF01674">
    <property type="entry name" value="Lipase_2"/>
    <property type="match status" value="1"/>
</dbReference>
<dbReference type="PANTHER" id="PTHR32015:SF1">
    <property type="entry name" value="LIPASE"/>
    <property type="match status" value="1"/>
</dbReference>
<name>A0ABV6X2E4_9ACTN</name>
<evidence type="ECO:0000256" key="1">
    <source>
        <dbReference type="SAM" id="SignalP"/>
    </source>
</evidence>
<dbReference type="InterPro" id="IPR006311">
    <property type="entry name" value="TAT_signal"/>
</dbReference>
<gene>
    <name evidence="2" type="ORF">ACEZDB_17485</name>
</gene>
<protein>
    <submittedName>
        <fullName evidence="2">Esterase/lipase family protein</fullName>
    </submittedName>
</protein>
<dbReference type="PROSITE" id="PS51318">
    <property type="entry name" value="TAT"/>
    <property type="match status" value="1"/>
</dbReference>
<dbReference type="InterPro" id="IPR002918">
    <property type="entry name" value="Lipase_EstA/Esterase_EstB"/>
</dbReference>
<dbReference type="EMBL" id="JBHEZY010000006">
    <property type="protein sequence ID" value="MFC1432445.1"/>
    <property type="molecule type" value="Genomic_DNA"/>
</dbReference>
<dbReference type="Gene3D" id="3.40.50.1820">
    <property type="entry name" value="alpha/beta hydrolase"/>
    <property type="match status" value="1"/>
</dbReference>
<dbReference type="PANTHER" id="PTHR32015">
    <property type="entry name" value="FASTING INDUCED LIPASE"/>
    <property type="match status" value="1"/>
</dbReference>
<evidence type="ECO:0000313" key="2">
    <source>
        <dbReference type="EMBL" id="MFC1432445.1"/>
    </source>
</evidence>
<dbReference type="InterPro" id="IPR029058">
    <property type="entry name" value="AB_hydrolase_fold"/>
</dbReference>
<dbReference type="RefSeq" id="WP_380554288.1">
    <property type="nucleotide sequence ID" value="NZ_JBHEZY010000006.1"/>
</dbReference>